<comment type="caution">
    <text evidence="2">The sequence shown here is derived from an EMBL/GenBank/DDBJ whole genome shotgun (WGS) entry which is preliminary data.</text>
</comment>
<feature type="signal peptide" evidence="1">
    <location>
        <begin position="1"/>
        <end position="20"/>
    </location>
</feature>
<name>A0A811KR38_9BILA</name>
<keyword evidence="1" id="KW-0732">Signal</keyword>
<dbReference type="EMBL" id="CAJFDH010000004">
    <property type="protein sequence ID" value="CAD5218629.1"/>
    <property type="molecule type" value="Genomic_DNA"/>
</dbReference>
<organism evidence="2 3">
    <name type="scientific">Bursaphelenchus okinawaensis</name>
    <dbReference type="NCBI Taxonomy" id="465554"/>
    <lineage>
        <taxon>Eukaryota</taxon>
        <taxon>Metazoa</taxon>
        <taxon>Ecdysozoa</taxon>
        <taxon>Nematoda</taxon>
        <taxon>Chromadorea</taxon>
        <taxon>Rhabditida</taxon>
        <taxon>Tylenchina</taxon>
        <taxon>Tylenchomorpha</taxon>
        <taxon>Aphelenchoidea</taxon>
        <taxon>Aphelenchoididae</taxon>
        <taxon>Bursaphelenchus</taxon>
    </lineage>
</organism>
<dbReference type="AlphaFoldDB" id="A0A811KR38"/>
<dbReference type="EMBL" id="CAJFCW020000004">
    <property type="protein sequence ID" value="CAG9111173.1"/>
    <property type="molecule type" value="Genomic_DNA"/>
</dbReference>
<evidence type="ECO:0000313" key="2">
    <source>
        <dbReference type="EMBL" id="CAD5218629.1"/>
    </source>
</evidence>
<dbReference type="Proteomes" id="UP000614601">
    <property type="component" value="Unassembled WGS sequence"/>
</dbReference>
<keyword evidence="3" id="KW-1185">Reference proteome</keyword>
<feature type="chain" id="PRO_5036221122" description="Secreted protein" evidence="1">
    <location>
        <begin position="21"/>
        <end position="141"/>
    </location>
</feature>
<evidence type="ECO:0008006" key="4">
    <source>
        <dbReference type="Google" id="ProtNLM"/>
    </source>
</evidence>
<evidence type="ECO:0000313" key="3">
    <source>
        <dbReference type="Proteomes" id="UP000614601"/>
    </source>
</evidence>
<accession>A0A811KR38</accession>
<dbReference type="Proteomes" id="UP000783686">
    <property type="component" value="Unassembled WGS sequence"/>
</dbReference>
<reference evidence="2" key="1">
    <citation type="submission" date="2020-09" db="EMBL/GenBank/DDBJ databases">
        <authorList>
            <person name="Kikuchi T."/>
        </authorList>
    </citation>
    <scope>NUCLEOTIDE SEQUENCE</scope>
    <source>
        <strain evidence="2">SH1</strain>
    </source>
</reference>
<proteinExistence type="predicted"/>
<dbReference type="OrthoDB" id="5837513at2759"/>
<protein>
    <recommendedName>
        <fullName evidence="4">Secreted protein</fullName>
    </recommendedName>
</protein>
<sequence length="141" mass="16413">MRLFYIACWSGLLFAQRSLAAMGIGSRELLTSPLESLWKRSAFRNSAYHVRSNHNRPRHKRHHRDERVLYIIKKKATGRKRRSISDAVIETARCEHIELVDCEAYDSDEMTCMITATGMPCCICNGKLKSLKARRQNWSLW</sequence>
<gene>
    <name evidence="2" type="ORF">BOKJ2_LOCUS7839</name>
</gene>
<evidence type="ECO:0000256" key="1">
    <source>
        <dbReference type="SAM" id="SignalP"/>
    </source>
</evidence>